<keyword evidence="1" id="KW-0472">Membrane</keyword>
<keyword evidence="1" id="KW-1133">Transmembrane helix</keyword>
<dbReference type="Proteomes" id="UP000789508">
    <property type="component" value="Unassembled WGS sequence"/>
</dbReference>
<dbReference type="EMBL" id="CAJVPS010035991">
    <property type="protein sequence ID" value="CAG8742434.1"/>
    <property type="molecule type" value="Genomic_DNA"/>
</dbReference>
<keyword evidence="3" id="KW-1185">Reference proteome</keyword>
<feature type="non-terminal residue" evidence="2">
    <location>
        <position position="1"/>
    </location>
</feature>
<evidence type="ECO:0000256" key="1">
    <source>
        <dbReference type="SAM" id="Phobius"/>
    </source>
</evidence>
<name>A0A9N9INR5_9GLOM</name>
<sequence length="68" mass="7944">IISKMVEKGDLSYLKDNSLEVIGRLVLYGIIVFTHIALGQYLEELYSTYLRKKLTQEYLRANFSQTQK</sequence>
<proteinExistence type="predicted"/>
<feature type="transmembrane region" description="Helical" evidence="1">
    <location>
        <begin position="21"/>
        <end position="42"/>
    </location>
</feature>
<dbReference type="AlphaFoldDB" id="A0A9N9INR5"/>
<keyword evidence="1" id="KW-0812">Transmembrane</keyword>
<gene>
    <name evidence="2" type="ORF">ALEPTO_LOCUS13002</name>
</gene>
<reference evidence="2" key="1">
    <citation type="submission" date="2021-06" db="EMBL/GenBank/DDBJ databases">
        <authorList>
            <person name="Kallberg Y."/>
            <person name="Tangrot J."/>
            <person name="Rosling A."/>
        </authorList>
    </citation>
    <scope>NUCLEOTIDE SEQUENCE</scope>
    <source>
        <strain evidence="2">FL130A</strain>
    </source>
</reference>
<protein>
    <submittedName>
        <fullName evidence="2">4187_t:CDS:1</fullName>
    </submittedName>
</protein>
<organism evidence="2 3">
    <name type="scientific">Ambispora leptoticha</name>
    <dbReference type="NCBI Taxonomy" id="144679"/>
    <lineage>
        <taxon>Eukaryota</taxon>
        <taxon>Fungi</taxon>
        <taxon>Fungi incertae sedis</taxon>
        <taxon>Mucoromycota</taxon>
        <taxon>Glomeromycotina</taxon>
        <taxon>Glomeromycetes</taxon>
        <taxon>Archaeosporales</taxon>
        <taxon>Ambisporaceae</taxon>
        <taxon>Ambispora</taxon>
    </lineage>
</organism>
<evidence type="ECO:0000313" key="2">
    <source>
        <dbReference type="EMBL" id="CAG8742434.1"/>
    </source>
</evidence>
<feature type="non-terminal residue" evidence="2">
    <location>
        <position position="68"/>
    </location>
</feature>
<evidence type="ECO:0000313" key="3">
    <source>
        <dbReference type="Proteomes" id="UP000789508"/>
    </source>
</evidence>
<accession>A0A9N9INR5</accession>
<comment type="caution">
    <text evidence="2">The sequence shown here is derived from an EMBL/GenBank/DDBJ whole genome shotgun (WGS) entry which is preliminary data.</text>
</comment>